<gene>
    <name evidence="10" type="ORF">PILCRDRAFT_817296</name>
</gene>
<dbReference type="Gene3D" id="2.70.220.10">
    <property type="entry name" value="Ganglioside GM2 activator"/>
    <property type="match status" value="2"/>
</dbReference>
<evidence type="ECO:0000256" key="7">
    <source>
        <dbReference type="ARBA" id="ARBA00023055"/>
    </source>
</evidence>
<dbReference type="GO" id="GO:0032934">
    <property type="term" value="F:sterol binding"/>
    <property type="evidence" value="ECO:0007669"/>
    <property type="project" value="InterPro"/>
</dbReference>
<name>A0A0C3C6L1_PILCF</name>
<evidence type="ECO:0000256" key="2">
    <source>
        <dbReference type="ARBA" id="ARBA00006370"/>
    </source>
</evidence>
<feature type="domain" description="MD-2-related lipid-recognition" evidence="9">
    <location>
        <begin position="41"/>
        <end position="163"/>
    </location>
</feature>
<dbReference type="InterPro" id="IPR036846">
    <property type="entry name" value="GM2-AP_sf"/>
</dbReference>
<feature type="signal peptide" evidence="8">
    <location>
        <begin position="1"/>
        <end position="20"/>
    </location>
</feature>
<dbReference type="PANTHER" id="PTHR11306:SF0">
    <property type="entry name" value="PHOSPHATIDYLGLYCEROL_PHOSPHATIDYLINOSITOL TRANSFER PROTEIN"/>
    <property type="match status" value="1"/>
</dbReference>
<feature type="chain" id="PRO_5002173010" description="Phosphatidylglycerol/phosphatidylinositol transfer protein" evidence="8">
    <location>
        <begin position="21"/>
        <end position="174"/>
    </location>
</feature>
<comment type="subunit">
    <text evidence="3">Monomer.</text>
</comment>
<dbReference type="HOGENOM" id="CLU_097982_3_0_1"/>
<dbReference type="CDD" id="cd00917">
    <property type="entry name" value="PG-PI_TP"/>
    <property type="match status" value="1"/>
</dbReference>
<dbReference type="InParanoid" id="A0A0C3C6L1"/>
<dbReference type="PANTHER" id="PTHR11306">
    <property type="entry name" value="NIEMANN PICK TYPE C2 PROTEIN NPC2-RELATED"/>
    <property type="match status" value="1"/>
</dbReference>
<keyword evidence="7" id="KW-0445">Lipid transport</keyword>
<evidence type="ECO:0000256" key="5">
    <source>
        <dbReference type="ARBA" id="ARBA00022448"/>
    </source>
</evidence>
<reference evidence="10 11" key="1">
    <citation type="submission" date="2014-04" db="EMBL/GenBank/DDBJ databases">
        <authorList>
            <consortium name="DOE Joint Genome Institute"/>
            <person name="Kuo A."/>
            <person name="Tarkka M."/>
            <person name="Buscot F."/>
            <person name="Kohler A."/>
            <person name="Nagy L.G."/>
            <person name="Floudas D."/>
            <person name="Copeland A."/>
            <person name="Barry K.W."/>
            <person name="Cichocki N."/>
            <person name="Veneault-Fourrey C."/>
            <person name="LaButti K."/>
            <person name="Lindquist E.A."/>
            <person name="Lipzen A."/>
            <person name="Lundell T."/>
            <person name="Morin E."/>
            <person name="Murat C."/>
            <person name="Sun H."/>
            <person name="Tunlid A."/>
            <person name="Henrissat B."/>
            <person name="Grigoriev I.V."/>
            <person name="Hibbett D.S."/>
            <person name="Martin F."/>
            <person name="Nordberg H.P."/>
            <person name="Cantor M.N."/>
            <person name="Hua S.X."/>
        </authorList>
    </citation>
    <scope>NUCLEOTIDE SEQUENCE [LARGE SCALE GENOMIC DNA]</scope>
    <source>
        <strain evidence="10 11">F 1598</strain>
    </source>
</reference>
<evidence type="ECO:0000256" key="8">
    <source>
        <dbReference type="SAM" id="SignalP"/>
    </source>
</evidence>
<reference evidence="11" key="2">
    <citation type="submission" date="2015-01" db="EMBL/GenBank/DDBJ databases">
        <title>Evolutionary Origins and Diversification of the Mycorrhizal Mutualists.</title>
        <authorList>
            <consortium name="DOE Joint Genome Institute"/>
            <consortium name="Mycorrhizal Genomics Consortium"/>
            <person name="Kohler A."/>
            <person name="Kuo A."/>
            <person name="Nagy L.G."/>
            <person name="Floudas D."/>
            <person name="Copeland A."/>
            <person name="Barry K.W."/>
            <person name="Cichocki N."/>
            <person name="Veneault-Fourrey C."/>
            <person name="LaButti K."/>
            <person name="Lindquist E.A."/>
            <person name="Lipzen A."/>
            <person name="Lundell T."/>
            <person name="Morin E."/>
            <person name="Murat C."/>
            <person name="Riley R."/>
            <person name="Ohm R."/>
            <person name="Sun H."/>
            <person name="Tunlid A."/>
            <person name="Henrissat B."/>
            <person name="Grigoriev I.V."/>
            <person name="Hibbett D.S."/>
            <person name="Martin F."/>
        </authorList>
    </citation>
    <scope>NUCLEOTIDE SEQUENCE [LARGE SCALE GENOMIC DNA]</scope>
    <source>
        <strain evidence="11">F 1598</strain>
    </source>
</reference>
<keyword evidence="5" id="KW-0813">Transport</keyword>
<dbReference type="FunCoup" id="A0A0C3C6L1">
    <property type="interactions" value="1"/>
</dbReference>
<dbReference type="OrthoDB" id="6409159at2759"/>
<sequence length="174" mass="19163">MARLSLIALLALALTGVAQGNPSSQQQLSDGRVHIFEGWEYAVCGSENDIVEIKSINISPDPPKPGQNLTVNVVAYAHEVVEEGAYVDVTVKLGLIKLLHKQFDVCEEARKSDVDIQCPVEKGPYNVSQTVALPKEIPPAKFVVEIQGYTVNDEDLVCVNLKVDFMRKMSLNLW</sequence>
<keyword evidence="6 8" id="KW-0732">Signal</keyword>
<dbReference type="AlphaFoldDB" id="A0A0C3C6L1"/>
<protein>
    <recommendedName>
        <fullName evidence="4">Phosphatidylglycerol/phosphatidylinositol transfer protein</fullName>
    </recommendedName>
</protein>
<accession>A0A0C3C6L1</accession>
<evidence type="ECO:0000256" key="6">
    <source>
        <dbReference type="ARBA" id="ARBA00022729"/>
    </source>
</evidence>
<evidence type="ECO:0000313" key="10">
    <source>
        <dbReference type="EMBL" id="KIM85297.1"/>
    </source>
</evidence>
<dbReference type="InterPro" id="IPR003172">
    <property type="entry name" value="ML_dom"/>
</dbReference>
<dbReference type="InterPro" id="IPR014756">
    <property type="entry name" value="Ig_E-set"/>
</dbReference>
<dbReference type="SUPFAM" id="SSF81296">
    <property type="entry name" value="E set domains"/>
    <property type="match status" value="1"/>
</dbReference>
<keyword evidence="11" id="KW-1185">Reference proteome</keyword>
<dbReference type="SMART" id="SM00737">
    <property type="entry name" value="ML"/>
    <property type="match status" value="1"/>
</dbReference>
<dbReference type="InterPro" id="IPR033917">
    <property type="entry name" value="ML_PG-PI_TP"/>
</dbReference>
<proteinExistence type="inferred from homology"/>
<organism evidence="10 11">
    <name type="scientific">Piloderma croceum (strain F 1598)</name>
    <dbReference type="NCBI Taxonomy" id="765440"/>
    <lineage>
        <taxon>Eukaryota</taxon>
        <taxon>Fungi</taxon>
        <taxon>Dikarya</taxon>
        <taxon>Basidiomycota</taxon>
        <taxon>Agaricomycotina</taxon>
        <taxon>Agaricomycetes</taxon>
        <taxon>Agaricomycetidae</taxon>
        <taxon>Atheliales</taxon>
        <taxon>Atheliaceae</taxon>
        <taxon>Piloderma</taxon>
    </lineage>
</organism>
<dbReference type="Pfam" id="PF02221">
    <property type="entry name" value="E1_DerP2_DerF2"/>
    <property type="match status" value="1"/>
</dbReference>
<evidence type="ECO:0000256" key="4">
    <source>
        <dbReference type="ARBA" id="ARBA00016056"/>
    </source>
</evidence>
<dbReference type="InterPro" id="IPR039670">
    <property type="entry name" value="NPC2-like"/>
</dbReference>
<evidence type="ECO:0000259" key="9">
    <source>
        <dbReference type="SMART" id="SM00737"/>
    </source>
</evidence>
<evidence type="ECO:0000313" key="11">
    <source>
        <dbReference type="Proteomes" id="UP000054166"/>
    </source>
</evidence>
<dbReference type="Proteomes" id="UP000054166">
    <property type="component" value="Unassembled WGS sequence"/>
</dbReference>
<dbReference type="EMBL" id="KN832985">
    <property type="protein sequence ID" value="KIM85297.1"/>
    <property type="molecule type" value="Genomic_DNA"/>
</dbReference>
<evidence type="ECO:0000256" key="1">
    <source>
        <dbReference type="ARBA" id="ARBA00002053"/>
    </source>
</evidence>
<dbReference type="GO" id="GO:0032366">
    <property type="term" value="P:intracellular sterol transport"/>
    <property type="evidence" value="ECO:0007669"/>
    <property type="project" value="InterPro"/>
</dbReference>
<comment type="similarity">
    <text evidence="2">Belongs to the NPC2 family.</text>
</comment>
<evidence type="ECO:0000256" key="3">
    <source>
        <dbReference type="ARBA" id="ARBA00011245"/>
    </source>
</evidence>
<comment type="function">
    <text evidence="1">Catalyzes the intermembrane transfer of phosphatidylglycerol and phosphatidylinositol.</text>
</comment>
<dbReference type="STRING" id="765440.A0A0C3C6L1"/>